<feature type="transmembrane region" description="Helical" evidence="5">
    <location>
        <begin position="167"/>
        <end position="188"/>
    </location>
</feature>
<feature type="transmembrane region" description="Helical" evidence="5">
    <location>
        <begin position="228"/>
        <end position="247"/>
    </location>
</feature>
<dbReference type="InterPro" id="IPR011701">
    <property type="entry name" value="MFS"/>
</dbReference>
<evidence type="ECO:0000256" key="2">
    <source>
        <dbReference type="ARBA" id="ARBA00022692"/>
    </source>
</evidence>
<feature type="transmembrane region" description="Helical" evidence="5">
    <location>
        <begin position="313"/>
        <end position="334"/>
    </location>
</feature>
<evidence type="ECO:0000256" key="1">
    <source>
        <dbReference type="ARBA" id="ARBA00004141"/>
    </source>
</evidence>
<dbReference type="PANTHER" id="PTHR24064">
    <property type="entry name" value="SOLUTE CARRIER FAMILY 22 MEMBER"/>
    <property type="match status" value="1"/>
</dbReference>
<evidence type="ECO:0000256" key="5">
    <source>
        <dbReference type="SAM" id="Phobius"/>
    </source>
</evidence>
<reference evidence="6" key="1">
    <citation type="submission" date="2021-12" db="EMBL/GenBank/DDBJ databases">
        <authorList>
            <person name="Martin H S."/>
        </authorList>
    </citation>
    <scope>NUCLEOTIDE SEQUENCE</scope>
</reference>
<evidence type="ECO:0000313" key="6">
    <source>
        <dbReference type="EMBL" id="CAH0719753.1"/>
    </source>
</evidence>
<dbReference type="PROSITE" id="PS00216">
    <property type="entry name" value="SUGAR_TRANSPORT_1"/>
    <property type="match status" value="1"/>
</dbReference>
<evidence type="ECO:0000256" key="4">
    <source>
        <dbReference type="ARBA" id="ARBA00023136"/>
    </source>
</evidence>
<comment type="subcellular location">
    <subcellularLocation>
        <location evidence="1">Membrane</location>
        <topology evidence="1">Multi-pass membrane protein</topology>
    </subcellularLocation>
</comment>
<dbReference type="GO" id="GO:0016020">
    <property type="term" value="C:membrane"/>
    <property type="evidence" value="ECO:0007669"/>
    <property type="project" value="UniProtKB-SubCell"/>
</dbReference>
<dbReference type="EMBL" id="OV170234">
    <property type="protein sequence ID" value="CAH0719753.1"/>
    <property type="molecule type" value="Genomic_DNA"/>
</dbReference>
<dbReference type="GO" id="GO:0022857">
    <property type="term" value="F:transmembrane transporter activity"/>
    <property type="evidence" value="ECO:0007669"/>
    <property type="project" value="InterPro"/>
</dbReference>
<evidence type="ECO:0008006" key="8">
    <source>
        <dbReference type="Google" id="ProtNLM"/>
    </source>
</evidence>
<dbReference type="InterPro" id="IPR036259">
    <property type="entry name" value="MFS_trans_sf"/>
</dbReference>
<feature type="transmembrane region" description="Helical" evidence="5">
    <location>
        <begin position="253"/>
        <end position="277"/>
    </location>
</feature>
<dbReference type="Pfam" id="PF07690">
    <property type="entry name" value="MFS_1"/>
    <property type="match status" value="1"/>
</dbReference>
<feature type="transmembrane region" description="Helical" evidence="5">
    <location>
        <begin position="200"/>
        <end position="221"/>
    </location>
</feature>
<dbReference type="OrthoDB" id="2261376at2759"/>
<sequence length="363" mass="40040">MEESKKINSICEGETTKNRNNDKELTDLDEVLKHELGEFGCFQLRNMVLVALPIVMSAFMSEYIFSSAAVSHRCRIPECGENNMFYDLKPDWILNAVPETSAGISSCQRFDPLNIGINGTLDYCPVSLFNKSIIVTCGTFVYAEDKTVVSDDDSPSLFKNIIQSPILLRRVCTTPMWWITATFVYYGLSINSTSLAGSKYLNYILISAIDIPGNFTSLLVLDKIGRKATLSIAFFFSAACNIAFVYVPKDVYGIRLAVFLLGKFGAAVTMTSTYLFTSELYPTQYRHSLLGFSSMVGRIGSIAAPLTPALMSYWHGIPSMMFGCMGILSGILVLTQPETLGMKMPNTLAEAEALGKSKSKNNK</sequence>
<keyword evidence="7" id="KW-1185">Reference proteome</keyword>
<dbReference type="Gene3D" id="1.20.1250.20">
    <property type="entry name" value="MFS general substrate transporter like domains"/>
    <property type="match status" value="1"/>
</dbReference>
<gene>
    <name evidence="6" type="ORF">BINO364_LOCUS6056</name>
</gene>
<keyword evidence="4 5" id="KW-0472">Membrane</keyword>
<evidence type="ECO:0000256" key="3">
    <source>
        <dbReference type="ARBA" id="ARBA00022989"/>
    </source>
</evidence>
<dbReference type="InterPro" id="IPR005829">
    <property type="entry name" value="Sugar_transporter_CS"/>
</dbReference>
<organism evidence="6 7">
    <name type="scientific">Brenthis ino</name>
    <name type="common">lesser marbled fritillary</name>
    <dbReference type="NCBI Taxonomy" id="405034"/>
    <lineage>
        <taxon>Eukaryota</taxon>
        <taxon>Metazoa</taxon>
        <taxon>Ecdysozoa</taxon>
        <taxon>Arthropoda</taxon>
        <taxon>Hexapoda</taxon>
        <taxon>Insecta</taxon>
        <taxon>Pterygota</taxon>
        <taxon>Neoptera</taxon>
        <taxon>Endopterygota</taxon>
        <taxon>Lepidoptera</taxon>
        <taxon>Glossata</taxon>
        <taxon>Ditrysia</taxon>
        <taxon>Papilionoidea</taxon>
        <taxon>Nymphalidae</taxon>
        <taxon>Heliconiinae</taxon>
        <taxon>Argynnini</taxon>
        <taxon>Brenthis</taxon>
    </lineage>
</organism>
<feature type="non-terminal residue" evidence="6">
    <location>
        <position position="363"/>
    </location>
</feature>
<proteinExistence type="predicted"/>
<keyword evidence="3 5" id="KW-1133">Transmembrane helix</keyword>
<protein>
    <recommendedName>
        <fullName evidence="8">Organic cation transporter protein-like</fullName>
    </recommendedName>
</protein>
<name>A0A8J9VDE5_9NEOP</name>
<dbReference type="SUPFAM" id="SSF103473">
    <property type="entry name" value="MFS general substrate transporter"/>
    <property type="match status" value="1"/>
</dbReference>
<accession>A0A8J9VDE5</accession>
<dbReference type="AlphaFoldDB" id="A0A8J9VDE5"/>
<evidence type="ECO:0000313" key="7">
    <source>
        <dbReference type="Proteomes" id="UP000838878"/>
    </source>
</evidence>
<keyword evidence="2 5" id="KW-0812">Transmembrane</keyword>
<feature type="transmembrane region" description="Helical" evidence="5">
    <location>
        <begin position="289"/>
        <end position="307"/>
    </location>
</feature>
<dbReference type="Proteomes" id="UP000838878">
    <property type="component" value="Chromosome 14"/>
</dbReference>